<evidence type="ECO:0000313" key="3">
    <source>
        <dbReference type="EMBL" id="AWB65986.1"/>
    </source>
</evidence>
<dbReference type="Gene3D" id="1.50.10.10">
    <property type="match status" value="1"/>
</dbReference>
<dbReference type="EMBL" id="CP026604">
    <property type="protein sequence ID" value="AWB65986.1"/>
    <property type="molecule type" value="Genomic_DNA"/>
</dbReference>
<dbReference type="SUPFAM" id="SSF48208">
    <property type="entry name" value="Six-hairpin glycosidases"/>
    <property type="match status" value="1"/>
</dbReference>
<comment type="similarity">
    <text evidence="1">Belongs to the N-acylglucosamine 2-epimerase family.</text>
</comment>
<evidence type="ECO:0000256" key="1">
    <source>
        <dbReference type="ARBA" id="ARBA00008558"/>
    </source>
</evidence>
<dbReference type="Pfam" id="PF07221">
    <property type="entry name" value="GlcNAc_2-epim"/>
    <property type="match status" value="1"/>
</dbReference>
<dbReference type="GO" id="GO:0005975">
    <property type="term" value="P:carbohydrate metabolic process"/>
    <property type="evidence" value="ECO:0007669"/>
    <property type="project" value="InterPro"/>
</dbReference>
<dbReference type="PANTHER" id="PTHR15108">
    <property type="entry name" value="N-ACYLGLUCOSAMINE-2-EPIMERASE"/>
    <property type="match status" value="1"/>
</dbReference>
<dbReference type="InterPro" id="IPR010819">
    <property type="entry name" value="AGE/CE"/>
</dbReference>
<dbReference type="InterPro" id="IPR008928">
    <property type="entry name" value="6-hairpin_glycosidase_sf"/>
</dbReference>
<dbReference type="GO" id="GO:0016853">
    <property type="term" value="F:isomerase activity"/>
    <property type="evidence" value="ECO:0007669"/>
    <property type="project" value="UniProtKB-KW"/>
</dbReference>
<evidence type="ECO:0000313" key="4">
    <source>
        <dbReference type="Proteomes" id="UP000244441"/>
    </source>
</evidence>
<reference evidence="3 4" key="1">
    <citation type="submission" date="2018-01" db="EMBL/GenBank/DDBJ databases">
        <title>Genome sequence of a Cantenovulum-like bacteria.</title>
        <authorList>
            <person name="Tan W.R."/>
            <person name="Lau N.-S."/>
            <person name="Go F."/>
            <person name="Amirul A.-A.A."/>
        </authorList>
    </citation>
    <scope>NUCLEOTIDE SEQUENCE [LARGE SCALE GENOMIC DNA]</scope>
    <source>
        <strain evidence="3 4">CCB-QB4</strain>
    </source>
</reference>
<keyword evidence="2 3" id="KW-0413">Isomerase</keyword>
<dbReference type="RefSeq" id="WP_108602058.1">
    <property type="nucleotide sequence ID" value="NZ_CP026604.1"/>
</dbReference>
<dbReference type="InterPro" id="IPR012341">
    <property type="entry name" value="6hp_glycosidase-like_sf"/>
</dbReference>
<dbReference type="AlphaFoldDB" id="A0A2S0VP44"/>
<proteinExistence type="inferred from homology"/>
<sequence length="390" mass="44366">MTKLTRLQQVSVKFANWLKQESIPLWATKGIDATTGGSHERLTLQGEPDLECNRRVRVNYRQMFVFAMANELGWIDNGQQLVNQLHQFVNRYGANPEQPGTYAHLLGPQGNILDSKQDTYDLAFYLLSCAWRFRAFEDTKAMQEADAMMANLDSYIKGLKGGWLEGDYSADKRRQNPHMHLFEAFMALYDASQQPKWLARAGEIFNMFESHFYDAGARVLLEYFNADWTPQFGTHGKIVEPGHMLEWVWLLREYSDRTSAPVDSYANTLYDNAIAFGKNVTGLIYDETTETGKVIKATKRCWPMTELIKASVAQAKQATDAELKAQYEDNAAEAIEVLMEFYVNNDVKGGYFDQLDADDKVIAEFAPASTLYHLIIAAREALNYCNQTDA</sequence>
<dbReference type="OrthoDB" id="9806359at2"/>
<accession>A0A2S0VP44</accession>
<keyword evidence="4" id="KW-1185">Reference proteome</keyword>
<organism evidence="3 4">
    <name type="scientific">Saccharobesus litoralis</name>
    <dbReference type="NCBI Taxonomy" id="2172099"/>
    <lineage>
        <taxon>Bacteria</taxon>
        <taxon>Pseudomonadati</taxon>
        <taxon>Pseudomonadota</taxon>
        <taxon>Gammaproteobacteria</taxon>
        <taxon>Alteromonadales</taxon>
        <taxon>Alteromonadaceae</taxon>
        <taxon>Saccharobesus</taxon>
    </lineage>
</organism>
<protein>
    <submittedName>
        <fullName evidence="3">Mannose-6-phosphate isomerase</fullName>
    </submittedName>
</protein>
<name>A0A2S0VP44_9ALTE</name>
<gene>
    <name evidence="3" type="ORF">C2869_05825</name>
</gene>
<dbReference type="Proteomes" id="UP000244441">
    <property type="component" value="Chromosome"/>
</dbReference>
<dbReference type="KEGG" id="cate:C2869_05825"/>
<evidence type="ECO:0000256" key="2">
    <source>
        <dbReference type="ARBA" id="ARBA00023235"/>
    </source>
</evidence>